<dbReference type="PIRSF" id="PIRSF006603">
    <property type="entry name" value="DinF"/>
    <property type="match status" value="1"/>
</dbReference>
<keyword evidence="6 10" id="KW-1133">Transmembrane helix</keyword>
<evidence type="ECO:0000256" key="2">
    <source>
        <dbReference type="ARBA" id="ARBA00022448"/>
    </source>
</evidence>
<evidence type="ECO:0000313" key="11">
    <source>
        <dbReference type="EMBL" id="SUE34245.1"/>
    </source>
</evidence>
<protein>
    <recommendedName>
        <fullName evidence="9">Multidrug-efflux transporter</fullName>
    </recommendedName>
</protein>
<dbReference type="GO" id="GO:0042910">
    <property type="term" value="F:xenobiotic transmembrane transporter activity"/>
    <property type="evidence" value="ECO:0007669"/>
    <property type="project" value="InterPro"/>
</dbReference>
<dbReference type="PANTHER" id="PTHR43298">
    <property type="entry name" value="MULTIDRUG RESISTANCE PROTEIN NORM-RELATED"/>
    <property type="match status" value="1"/>
</dbReference>
<evidence type="ECO:0000256" key="7">
    <source>
        <dbReference type="ARBA" id="ARBA00023065"/>
    </source>
</evidence>
<evidence type="ECO:0000256" key="10">
    <source>
        <dbReference type="SAM" id="Phobius"/>
    </source>
</evidence>
<keyword evidence="2" id="KW-0813">Transport</keyword>
<feature type="transmembrane region" description="Helical" evidence="10">
    <location>
        <begin position="236"/>
        <end position="263"/>
    </location>
</feature>
<keyword evidence="5 10" id="KW-0812">Transmembrane</keyword>
<keyword evidence="12" id="KW-1185">Reference proteome</keyword>
<feature type="transmembrane region" description="Helical" evidence="10">
    <location>
        <begin position="94"/>
        <end position="115"/>
    </location>
</feature>
<dbReference type="InterPro" id="IPR002528">
    <property type="entry name" value="MATE_fam"/>
</dbReference>
<feature type="transmembrane region" description="Helical" evidence="10">
    <location>
        <begin position="189"/>
        <end position="215"/>
    </location>
</feature>
<evidence type="ECO:0000256" key="3">
    <source>
        <dbReference type="ARBA" id="ARBA00022449"/>
    </source>
</evidence>
<feature type="transmembrane region" description="Helical" evidence="10">
    <location>
        <begin position="354"/>
        <end position="376"/>
    </location>
</feature>
<dbReference type="GO" id="GO:0015297">
    <property type="term" value="F:antiporter activity"/>
    <property type="evidence" value="ECO:0007669"/>
    <property type="project" value="UniProtKB-KW"/>
</dbReference>
<evidence type="ECO:0000256" key="8">
    <source>
        <dbReference type="ARBA" id="ARBA00023136"/>
    </source>
</evidence>
<evidence type="ECO:0000256" key="6">
    <source>
        <dbReference type="ARBA" id="ARBA00022989"/>
    </source>
</evidence>
<dbReference type="InterPro" id="IPR050222">
    <property type="entry name" value="MATE_MdtK"/>
</dbReference>
<feature type="transmembrane region" description="Helical" evidence="10">
    <location>
        <begin position="162"/>
        <end position="183"/>
    </location>
</feature>
<dbReference type="PANTHER" id="PTHR43298:SF2">
    <property type="entry name" value="FMN_FAD EXPORTER YEEO-RELATED"/>
    <property type="match status" value="1"/>
</dbReference>
<reference evidence="11 12" key="1">
    <citation type="submission" date="2018-06" db="EMBL/GenBank/DDBJ databases">
        <authorList>
            <consortium name="Pathogen Informatics"/>
            <person name="Doyle S."/>
        </authorList>
    </citation>
    <scope>NUCLEOTIDE SEQUENCE [LARGE SCALE GENOMIC DNA]</scope>
    <source>
        <strain evidence="11 12">NCTC11190</strain>
    </source>
</reference>
<keyword evidence="7" id="KW-0406">Ion transport</keyword>
<comment type="subcellular location">
    <subcellularLocation>
        <location evidence="1">Cell membrane</location>
        <topology evidence="1">Multi-pass membrane protein</topology>
    </subcellularLocation>
</comment>
<accession>A0A379MRU6</accession>
<dbReference type="EMBL" id="UGVL01000001">
    <property type="protein sequence ID" value="SUE34245.1"/>
    <property type="molecule type" value="Genomic_DNA"/>
</dbReference>
<dbReference type="NCBIfam" id="TIGR00797">
    <property type="entry name" value="matE"/>
    <property type="match status" value="1"/>
</dbReference>
<evidence type="ECO:0000256" key="9">
    <source>
        <dbReference type="ARBA" id="ARBA00031636"/>
    </source>
</evidence>
<organism evidence="11 12">
    <name type="scientific">Rikenella microfusus</name>
    <dbReference type="NCBI Taxonomy" id="28139"/>
    <lineage>
        <taxon>Bacteria</taxon>
        <taxon>Pseudomonadati</taxon>
        <taxon>Bacteroidota</taxon>
        <taxon>Bacteroidia</taxon>
        <taxon>Bacteroidales</taxon>
        <taxon>Rikenellaceae</taxon>
        <taxon>Rikenella</taxon>
    </lineage>
</organism>
<feature type="transmembrane region" description="Helical" evidence="10">
    <location>
        <begin position="54"/>
        <end position="73"/>
    </location>
</feature>
<feature type="transmembrane region" description="Helical" evidence="10">
    <location>
        <begin position="283"/>
        <end position="301"/>
    </location>
</feature>
<dbReference type="STRING" id="880526.GCA_000427365_00095"/>
<keyword evidence="4" id="KW-1003">Cell membrane</keyword>
<name>A0A379MRU6_9BACT</name>
<feature type="transmembrane region" description="Helical" evidence="10">
    <location>
        <begin position="12"/>
        <end position="34"/>
    </location>
</feature>
<gene>
    <name evidence="11" type="primary">norM_1</name>
    <name evidence="11" type="ORF">NCTC11190_01466</name>
</gene>
<feature type="transmembrane region" description="Helical" evidence="10">
    <location>
        <begin position="322"/>
        <end position="342"/>
    </location>
</feature>
<dbReference type="Pfam" id="PF01554">
    <property type="entry name" value="MatE"/>
    <property type="match status" value="2"/>
</dbReference>
<evidence type="ECO:0000256" key="1">
    <source>
        <dbReference type="ARBA" id="ARBA00004651"/>
    </source>
</evidence>
<dbReference type="GO" id="GO:0005886">
    <property type="term" value="C:plasma membrane"/>
    <property type="evidence" value="ECO:0007669"/>
    <property type="project" value="UniProtKB-SubCell"/>
</dbReference>
<dbReference type="GO" id="GO:0006811">
    <property type="term" value="P:monoatomic ion transport"/>
    <property type="evidence" value="ECO:0007669"/>
    <property type="project" value="UniProtKB-KW"/>
</dbReference>
<feature type="transmembrane region" description="Helical" evidence="10">
    <location>
        <begin position="416"/>
        <end position="436"/>
    </location>
</feature>
<dbReference type="CDD" id="cd13133">
    <property type="entry name" value="MATE_like_7"/>
    <property type="match status" value="1"/>
</dbReference>
<keyword evidence="3" id="KW-0050">Antiport</keyword>
<evidence type="ECO:0000256" key="4">
    <source>
        <dbReference type="ARBA" id="ARBA00022475"/>
    </source>
</evidence>
<proteinExistence type="predicted"/>
<sequence length="446" mass="50211">MVKYTYRNIWHVAFPILLSLLMEHMIGLTDTAFLGRLGGHAGEVALGASALGGVYYIAVFMLGFGFSVGAQILMARRNGEERFREIGPIFQQSALFLLFLATVVFAFSKLFAPQILSKLISSAEIYHATLEYLNWRIYGFFFIFLAVIFRAYYVAITRTKILTINSVVMVLSNVVLNYGLIFGKFGLPALGIAGAAIASSVAELVSLVFFVVYTSRKIDWRKYDLFRRTRFSLRELGHVLNLSSWTMVQQFVAVSTWFLFFIAVEHLGERPLAVTNIVRSVSSLLFIIVSSFATTSSSLVSNMMGAEQSREVMPTVWRILRMCYMIVLPLLAIIMLCPRLILRIYTDNLPLIDASVPALLVMASAYLIQTSAFVWFNTVSGTGNTRAAFTLEMAAIAAYALYVYIVVIRLRADVAWCWTTEHLYGTVMFALAYLYMRKADWQSKKI</sequence>
<dbReference type="Proteomes" id="UP000255233">
    <property type="component" value="Unassembled WGS sequence"/>
</dbReference>
<feature type="transmembrane region" description="Helical" evidence="10">
    <location>
        <begin position="135"/>
        <end position="155"/>
    </location>
</feature>
<feature type="transmembrane region" description="Helical" evidence="10">
    <location>
        <begin position="388"/>
        <end position="410"/>
    </location>
</feature>
<dbReference type="RefSeq" id="WP_027290030.1">
    <property type="nucleotide sequence ID" value="NZ_CANTWR010000005.1"/>
</dbReference>
<evidence type="ECO:0000313" key="12">
    <source>
        <dbReference type="Proteomes" id="UP000255233"/>
    </source>
</evidence>
<dbReference type="OrthoDB" id="9780160at2"/>
<evidence type="ECO:0000256" key="5">
    <source>
        <dbReference type="ARBA" id="ARBA00022692"/>
    </source>
</evidence>
<dbReference type="InterPro" id="IPR048279">
    <property type="entry name" value="MdtK-like"/>
</dbReference>
<keyword evidence="8 10" id="KW-0472">Membrane</keyword>
<dbReference type="AlphaFoldDB" id="A0A379MRU6"/>